<reference evidence="2" key="1">
    <citation type="submission" date="2013-08" db="EMBL/GenBank/DDBJ databases">
        <authorList>
            <person name="Mendez C."/>
            <person name="Richter M."/>
            <person name="Ferrer M."/>
            <person name="Sanchez J."/>
        </authorList>
    </citation>
    <scope>NUCLEOTIDE SEQUENCE</scope>
</reference>
<accession>T0YMN6</accession>
<evidence type="ECO:0000256" key="1">
    <source>
        <dbReference type="SAM" id="MobiDB-lite"/>
    </source>
</evidence>
<proteinExistence type="predicted"/>
<gene>
    <name evidence="2" type="ORF">B1B_17580</name>
</gene>
<dbReference type="EMBL" id="AUZY01011747">
    <property type="protein sequence ID" value="EQD33172.1"/>
    <property type="molecule type" value="Genomic_DNA"/>
</dbReference>
<dbReference type="AlphaFoldDB" id="T0YMN6"/>
<sequence length="168" mass="18120">RSCKKSHVLLPDSTLLRRRDSVEVIGKALLMRAEGTSIAHIAAELGRLAETVRSWLRAFSAKLEAIREHFTRWACALEPLGEPIEPTGSAFSDALSAIGVASRAAVLRFGPRRSGRSSRSSPEGGCSPTRVFSIGPCRSSESVGLLDNDPEEEPWRTRDAETSGCSAT</sequence>
<organism evidence="2">
    <name type="scientific">mine drainage metagenome</name>
    <dbReference type="NCBI Taxonomy" id="410659"/>
    <lineage>
        <taxon>unclassified sequences</taxon>
        <taxon>metagenomes</taxon>
        <taxon>ecological metagenomes</taxon>
    </lineage>
</organism>
<feature type="region of interest" description="Disordered" evidence="1">
    <location>
        <begin position="111"/>
        <end position="168"/>
    </location>
</feature>
<feature type="compositionally biased region" description="Low complexity" evidence="1">
    <location>
        <begin position="117"/>
        <end position="128"/>
    </location>
</feature>
<protein>
    <submittedName>
        <fullName evidence="2">Uncharacterized protein</fullName>
    </submittedName>
</protein>
<comment type="caution">
    <text evidence="2">The sequence shown here is derived from an EMBL/GenBank/DDBJ whole genome shotgun (WGS) entry which is preliminary data.</text>
</comment>
<feature type="non-terminal residue" evidence="2">
    <location>
        <position position="1"/>
    </location>
</feature>
<reference evidence="2" key="2">
    <citation type="journal article" date="2014" name="ISME J.">
        <title>Microbial stratification in low pH oxic and suboxic macroscopic growths along an acid mine drainage.</title>
        <authorList>
            <person name="Mendez-Garcia C."/>
            <person name="Mesa V."/>
            <person name="Sprenger R.R."/>
            <person name="Richter M."/>
            <person name="Diez M.S."/>
            <person name="Solano J."/>
            <person name="Bargiela R."/>
            <person name="Golyshina O.V."/>
            <person name="Manteca A."/>
            <person name="Ramos J.L."/>
            <person name="Gallego J.R."/>
            <person name="Llorente I."/>
            <person name="Martins Dos Santos V.A."/>
            <person name="Jensen O.N."/>
            <person name="Pelaez A.I."/>
            <person name="Sanchez J."/>
            <person name="Ferrer M."/>
        </authorList>
    </citation>
    <scope>NUCLEOTIDE SEQUENCE</scope>
</reference>
<name>T0YMN6_9ZZZZ</name>
<feature type="non-terminal residue" evidence="2">
    <location>
        <position position="168"/>
    </location>
</feature>
<evidence type="ECO:0000313" key="2">
    <source>
        <dbReference type="EMBL" id="EQD33172.1"/>
    </source>
</evidence>